<sequence length="232" mass="25363">MAHKNSHSRMFGPRGIPKKPIFGNINDLDKSAVGTKRKKISDGHNEFEGDNLKTNPWLVIDRGPKDVFAEGSSNSGLPLGDERAAVTLGERNLGLMEDNGKKRKAGTDTEVREGQGKDDLGRGCDDHLFQEIRGTRNRGGKSNKPESLLALEQDDGLFEDEEVAKSESRPDPESGLPTGEHYITISGSMSLISDANVARGRVTMNSVLENADFYVAEEAVLTQTFRSPCFDD</sequence>
<dbReference type="EnsemblPlants" id="evm.model.08.1406">
    <property type="protein sequence ID" value="cds.evm.model.08.1406"/>
    <property type="gene ID" value="evm.TU.08.1406"/>
</dbReference>
<evidence type="ECO:0000313" key="3">
    <source>
        <dbReference type="Proteomes" id="UP000596661"/>
    </source>
</evidence>
<feature type="compositionally biased region" description="Acidic residues" evidence="1">
    <location>
        <begin position="152"/>
        <end position="162"/>
    </location>
</feature>
<evidence type="ECO:0000313" key="2">
    <source>
        <dbReference type="EnsemblPlants" id="cds.evm.model.08.1406"/>
    </source>
</evidence>
<feature type="region of interest" description="Disordered" evidence="1">
    <location>
        <begin position="93"/>
        <end position="178"/>
    </location>
</feature>
<evidence type="ECO:0000256" key="1">
    <source>
        <dbReference type="SAM" id="MobiDB-lite"/>
    </source>
</evidence>
<proteinExistence type="predicted"/>
<feature type="compositionally biased region" description="Basic and acidic residues" evidence="1">
    <location>
        <begin position="105"/>
        <end position="134"/>
    </location>
</feature>
<keyword evidence="3" id="KW-1185">Reference proteome</keyword>
<protein>
    <submittedName>
        <fullName evidence="2">Uncharacterized protein</fullName>
    </submittedName>
</protein>
<reference evidence="2" key="1">
    <citation type="submission" date="2018-11" db="EMBL/GenBank/DDBJ databases">
        <authorList>
            <person name="Grassa J C."/>
        </authorList>
    </citation>
    <scope>NUCLEOTIDE SEQUENCE [LARGE SCALE GENOMIC DNA]</scope>
</reference>
<feature type="region of interest" description="Disordered" evidence="1">
    <location>
        <begin position="1"/>
        <end position="23"/>
    </location>
</feature>
<feature type="compositionally biased region" description="Basic and acidic residues" evidence="1">
    <location>
        <begin position="163"/>
        <end position="172"/>
    </location>
</feature>
<organism evidence="2 3">
    <name type="scientific">Cannabis sativa</name>
    <name type="common">Hemp</name>
    <name type="synonym">Marijuana</name>
    <dbReference type="NCBI Taxonomy" id="3483"/>
    <lineage>
        <taxon>Eukaryota</taxon>
        <taxon>Viridiplantae</taxon>
        <taxon>Streptophyta</taxon>
        <taxon>Embryophyta</taxon>
        <taxon>Tracheophyta</taxon>
        <taxon>Spermatophyta</taxon>
        <taxon>Magnoliopsida</taxon>
        <taxon>eudicotyledons</taxon>
        <taxon>Gunneridae</taxon>
        <taxon>Pentapetalae</taxon>
        <taxon>rosids</taxon>
        <taxon>fabids</taxon>
        <taxon>Rosales</taxon>
        <taxon>Cannabaceae</taxon>
        <taxon>Cannabis</taxon>
    </lineage>
</organism>
<accession>A0A803Q8K7</accession>
<dbReference type="AlphaFoldDB" id="A0A803Q8K7"/>
<dbReference type="EMBL" id="UZAU01000710">
    <property type="status" value="NOT_ANNOTATED_CDS"/>
    <property type="molecule type" value="Genomic_DNA"/>
</dbReference>
<dbReference type="Gramene" id="evm.model.08.1406">
    <property type="protein sequence ID" value="cds.evm.model.08.1406"/>
    <property type="gene ID" value="evm.TU.08.1406"/>
</dbReference>
<reference evidence="2" key="2">
    <citation type="submission" date="2021-03" db="UniProtKB">
        <authorList>
            <consortium name="EnsemblPlants"/>
        </authorList>
    </citation>
    <scope>IDENTIFICATION</scope>
</reference>
<name>A0A803Q8K7_CANSA</name>
<dbReference type="Proteomes" id="UP000596661">
    <property type="component" value="Chromosome 8"/>
</dbReference>